<sequence>MMTSVLRVLSAVGLVVALGACDHRANVANKEDMMVASGFRFVPVNTPERLALFQQLPPHKFLKQIKGDKIIYIYPDPTVCGCLYVGNAQAYTNYRKAVFDKRLADEQAMAAQDLDNASWNWYPWGPYVVDPVFYY</sequence>
<dbReference type="Proteomes" id="UP000190092">
    <property type="component" value="Unassembled WGS sequence"/>
</dbReference>
<name>A0A1T4T3B3_9HYPH</name>
<protein>
    <submittedName>
        <fullName evidence="1">Uncharacterized protein</fullName>
    </submittedName>
</protein>
<dbReference type="OrthoDB" id="7596417at2"/>
<gene>
    <name evidence="1" type="ORF">SAMN02745126_05537</name>
</gene>
<organism evidence="1 2">
    <name type="scientific">Enhydrobacter aerosaccus</name>
    <dbReference type="NCBI Taxonomy" id="225324"/>
    <lineage>
        <taxon>Bacteria</taxon>
        <taxon>Pseudomonadati</taxon>
        <taxon>Pseudomonadota</taxon>
        <taxon>Alphaproteobacteria</taxon>
        <taxon>Hyphomicrobiales</taxon>
        <taxon>Enhydrobacter</taxon>
    </lineage>
</organism>
<dbReference type="AlphaFoldDB" id="A0A1T4T3B3"/>
<dbReference type="PROSITE" id="PS51257">
    <property type="entry name" value="PROKAR_LIPOPROTEIN"/>
    <property type="match status" value="1"/>
</dbReference>
<keyword evidence="2" id="KW-1185">Reference proteome</keyword>
<accession>A0A1T4T3B3</accession>
<reference evidence="2" key="1">
    <citation type="submission" date="2017-02" db="EMBL/GenBank/DDBJ databases">
        <authorList>
            <person name="Varghese N."/>
            <person name="Submissions S."/>
        </authorList>
    </citation>
    <scope>NUCLEOTIDE SEQUENCE [LARGE SCALE GENOMIC DNA]</scope>
    <source>
        <strain evidence="2">ATCC 27094</strain>
    </source>
</reference>
<dbReference type="EMBL" id="FUWJ01000012">
    <property type="protein sequence ID" value="SKA34761.1"/>
    <property type="molecule type" value="Genomic_DNA"/>
</dbReference>
<dbReference type="RefSeq" id="WP_085937274.1">
    <property type="nucleotide sequence ID" value="NZ_FUWJ01000012.1"/>
</dbReference>
<proteinExistence type="predicted"/>
<evidence type="ECO:0000313" key="1">
    <source>
        <dbReference type="EMBL" id="SKA34761.1"/>
    </source>
</evidence>
<dbReference type="STRING" id="225324.SAMN02745126_05537"/>
<evidence type="ECO:0000313" key="2">
    <source>
        <dbReference type="Proteomes" id="UP000190092"/>
    </source>
</evidence>